<feature type="compositionally biased region" description="Basic and acidic residues" evidence="1">
    <location>
        <begin position="43"/>
        <end position="52"/>
    </location>
</feature>
<dbReference type="EMBL" id="UZAH01026807">
    <property type="protein sequence ID" value="VDO85544.1"/>
    <property type="molecule type" value="Genomic_DNA"/>
</dbReference>
<sequence length="83" mass="9314">MPSNIRPHNAFRRHPLDESPISGWIPLDVKIRSQISTAGGARELAERRQVHEVEEEQVAADGRPVNMPTSLNEKASTRASNRF</sequence>
<protein>
    <submittedName>
        <fullName evidence="2 4">Uncharacterized protein</fullName>
    </submittedName>
</protein>
<reference evidence="2 3" key="1">
    <citation type="submission" date="2018-11" db="EMBL/GenBank/DDBJ databases">
        <authorList>
            <consortium name="Pathogen Informatics"/>
        </authorList>
    </citation>
    <scope>NUCLEOTIDE SEQUENCE [LARGE SCALE GENOMIC DNA]</scope>
</reference>
<dbReference type="Proteomes" id="UP000050761">
    <property type="component" value="Unassembled WGS sequence"/>
</dbReference>
<proteinExistence type="predicted"/>
<feature type="region of interest" description="Disordered" evidence="1">
    <location>
        <begin position="41"/>
        <end position="83"/>
    </location>
</feature>
<keyword evidence="3" id="KW-1185">Reference proteome</keyword>
<accession>A0A3P7ZN86</accession>
<evidence type="ECO:0000313" key="2">
    <source>
        <dbReference type="EMBL" id="VDO85544.1"/>
    </source>
</evidence>
<gene>
    <name evidence="2" type="ORF">HPBE_LOCUS10569</name>
</gene>
<feature type="compositionally biased region" description="Polar residues" evidence="1">
    <location>
        <begin position="67"/>
        <end position="83"/>
    </location>
</feature>
<dbReference type="WBParaSite" id="HPBE_0001056801-mRNA-1">
    <property type="protein sequence ID" value="HPBE_0001056801-mRNA-1"/>
    <property type="gene ID" value="HPBE_0001056801"/>
</dbReference>
<evidence type="ECO:0000313" key="4">
    <source>
        <dbReference type="WBParaSite" id="HPBE_0001056801-mRNA-1"/>
    </source>
</evidence>
<name>A0A3P7ZN86_HELPZ</name>
<reference evidence="4" key="2">
    <citation type="submission" date="2019-09" db="UniProtKB">
        <authorList>
            <consortium name="WormBaseParasite"/>
        </authorList>
    </citation>
    <scope>IDENTIFICATION</scope>
</reference>
<dbReference type="AlphaFoldDB" id="A0A3P7ZN86"/>
<evidence type="ECO:0000313" key="3">
    <source>
        <dbReference type="Proteomes" id="UP000050761"/>
    </source>
</evidence>
<organism evidence="2">
    <name type="scientific">Heligmosomoides polygyrus</name>
    <name type="common">Parasitic roundworm</name>
    <dbReference type="NCBI Taxonomy" id="6339"/>
    <lineage>
        <taxon>Eukaryota</taxon>
        <taxon>Metazoa</taxon>
        <taxon>Ecdysozoa</taxon>
        <taxon>Nematoda</taxon>
        <taxon>Chromadorea</taxon>
        <taxon>Rhabditida</taxon>
        <taxon>Rhabditina</taxon>
        <taxon>Rhabditomorpha</taxon>
        <taxon>Strongyloidea</taxon>
        <taxon>Heligmosomidae</taxon>
        <taxon>Heligmosomoides</taxon>
    </lineage>
</organism>
<evidence type="ECO:0000256" key="1">
    <source>
        <dbReference type="SAM" id="MobiDB-lite"/>
    </source>
</evidence>